<dbReference type="InterPro" id="IPR011989">
    <property type="entry name" value="ARM-like"/>
</dbReference>
<dbReference type="Pfam" id="PF20168">
    <property type="entry name" value="PDS5"/>
    <property type="match status" value="1"/>
</dbReference>
<dbReference type="GO" id="GO:0005634">
    <property type="term" value="C:nucleus"/>
    <property type="evidence" value="ECO:0007669"/>
    <property type="project" value="UniProtKB-SubCell"/>
</dbReference>
<reference evidence="6 7" key="1">
    <citation type="journal article" date="2012" name="Science">
        <title>The Paleozoic origin of enzymatic lignin decomposition reconstructed from 31 fungal genomes.</title>
        <authorList>
            <person name="Floudas D."/>
            <person name="Binder M."/>
            <person name="Riley R."/>
            <person name="Barry K."/>
            <person name="Blanchette R.A."/>
            <person name="Henrissat B."/>
            <person name="Martinez A.T."/>
            <person name="Otillar R."/>
            <person name="Spatafora J.W."/>
            <person name="Yadav J.S."/>
            <person name="Aerts A."/>
            <person name="Benoit I."/>
            <person name="Boyd A."/>
            <person name="Carlson A."/>
            <person name="Copeland A."/>
            <person name="Coutinho P.M."/>
            <person name="de Vries R.P."/>
            <person name="Ferreira P."/>
            <person name="Findley K."/>
            <person name="Foster B."/>
            <person name="Gaskell J."/>
            <person name="Glotzer D."/>
            <person name="Gorecki P."/>
            <person name="Heitman J."/>
            <person name="Hesse C."/>
            <person name="Hori C."/>
            <person name="Igarashi K."/>
            <person name="Jurgens J.A."/>
            <person name="Kallen N."/>
            <person name="Kersten P."/>
            <person name="Kohler A."/>
            <person name="Kuees U."/>
            <person name="Kumar T.K.A."/>
            <person name="Kuo A."/>
            <person name="LaButti K."/>
            <person name="Larrondo L.F."/>
            <person name="Lindquist E."/>
            <person name="Ling A."/>
            <person name="Lombard V."/>
            <person name="Lucas S."/>
            <person name="Lundell T."/>
            <person name="Martin R."/>
            <person name="McLaughlin D.J."/>
            <person name="Morgenstern I."/>
            <person name="Morin E."/>
            <person name="Murat C."/>
            <person name="Nagy L.G."/>
            <person name="Nolan M."/>
            <person name="Ohm R.A."/>
            <person name="Patyshakuliyeva A."/>
            <person name="Rokas A."/>
            <person name="Ruiz-Duenas F.J."/>
            <person name="Sabat G."/>
            <person name="Salamov A."/>
            <person name="Samejima M."/>
            <person name="Schmutz J."/>
            <person name="Slot J.C."/>
            <person name="St John F."/>
            <person name="Stenlid J."/>
            <person name="Sun H."/>
            <person name="Sun S."/>
            <person name="Syed K."/>
            <person name="Tsang A."/>
            <person name="Wiebenga A."/>
            <person name="Young D."/>
            <person name="Pisabarro A."/>
            <person name="Eastwood D.C."/>
            <person name="Martin F."/>
            <person name="Cullen D."/>
            <person name="Grigoriev I.V."/>
            <person name="Hibbett D.S."/>
        </authorList>
    </citation>
    <scope>NUCLEOTIDE SEQUENCE [LARGE SCALE GENOMIC DNA]</scope>
    <source>
        <strain evidence="6 7">DJM-731 SS1</strain>
    </source>
</reference>
<proteinExistence type="predicted"/>
<dbReference type="InterPro" id="IPR039776">
    <property type="entry name" value="Pds5"/>
</dbReference>
<keyword evidence="3" id="KW-0498">Mitosis</keyword>
<dbReference type="GeneID" id="63692412"/>
<sequence>MFREFLKDTHPAPHKLRFHDKLVGKTLSTDALQRKLKALHTELADIDQDNVDTGTLALVRKDLISTSILLHKDKGVKAFAACCLADLLRLYAPDAPYTGTELKDIFQFFSRQLYGGLKSSNGPHFTEYYYLLESLSNVKSIVLVCDLPQADELMSEIFRNFFELAKQDLPSNVHTFMTDILVALVDECNTVPQDVLEVVLAQFLSNAVSISHVDGIPDTEALRKSTTDGGRKLAIAVCTESAEKLQRYVSQYFTDIILQHSKGEDLEDLRAAHDLIKQLNRDCSGLLLNVIPQLEEELRVDELDIRLMSTETLGAMFGEKTLLGSGELTKKYPSAWRTWLLRQNDKVAVVRVAVLDAVPSLLINHPEQRSDAEEILQRKLLDPDEKVRVAACKVCSRLDVEIVLQYISIDTLKVIGGRTLDKKAIVRQEAAMCLAKLYRSAYTDIATSNSQSVAHLSWIPNDLLHALAQPNADIRSLIENVFLNYILPLPSDKDDETAWTQHLIVLLRCIDEKGLAGLFTMAGLQPGRTNLLESYVACCDDDNGGPADDERDGGADQKLQTTIQRLSSNLPDPIKAADDLRSFAQLKDKRCCRLLRSSIDVSSDIRTVVKTRGEFFTRLESNAASILPTFRFLWQKFAAWIVNVSSILALVKTFQSSHNEYARSHLRALLAKISKYNPNILKPHVSELAKALAGTTTELLAEVALQALSAVFVVDPGLAPSDKRLTERATQYAEGSQHRQAKFAARLLAHTRNKSQLSTSLAKSLATSLPSADAPHLVGHLSALAELAQSSPDAFESCSEIVMHFILKDLFMRSEKVNKTEDEWVDEPDVPLTARAKELALRICTNRCLAHAASEQAVDIARPVISLLFNILETGGTPFQGVQQSLLDKSRIRAQAAVSLLRLARIPIYDKLVGKKMLTLALTAQDTCFGVRMFFINKMIKYSTRMQIQPRYNVIPFLTVHDPESEPREKSRSYVSNCMRRLPRNAKVACFEMIFPRFLHLLAHHPDFSTNVDDISEMAKYVRFYLDLVCTGENLPLLWHLAGRLKTVEDADIPPSENVYVVSELAQHLLKRLAATHSWSISNYPAKVELPGDIFLRFRDSAAAGAVQRKVYLPEDVLLHLQNEATWLTKSIPTKRRRAPAIDKENIPNAPR</sequence>
<dbReference type="Proteomes" id="UP000030653">
    <property type="component" value="Unassembled WGS sequence"/>
</dbReference>
<evidence type="ECO:0000313" key="6">
    <source>
        <dbReference type="EMBL" id="EJT99367.1"/>
    </source>
</evidence>
<name>M5G6H5_DACPD</name>
<dbReference type="GO" id="GO:0006281">
    <property type="term" value="P:DNA repair"/>
    <property type="evidence" value="ECO:0007669"/>
    <property type="project" value="TreeGrafter"/>
</dbReference>
<dbReference type="PANTHER" id="PTHR12663">
    <property type="entry name" value="ANDROGEN INDUCED INHIBITOR OF PROLIFERATION AS3 / PDS5-RELATED"/>
    <property type="match status" value="1"/>
</dbReference>
<evidence type="ECO:0008006" key="8">
    <source>
        <dbReference type="Google" id="ProtNLM"/>
    </source>
</evidence>
<dbReference type="CDD" id="cd19953">
    <property type="entry name" value="PDS5"/>
    <property type="match status" value="1"/>
</dbReference>
<dbReference type="SUPFAM" id="SSF48371">
    <property type="entry name" value="ARM repeat"/>
    <property type="match status" value="1"/>
</dbReference>
<accession>M5G6H5</accession>
<dbReference type="InterPro" id="IPR016024">
    <property type="entry name" value="ARM-type_fold"/>
</dbReference>
<evidence type="ECO:0000256" key="5">
    <source>
        <dbReference type="ARBA" id="ARBA00023306"/>
    </source>
</evidence>
<keyword evidence="7" id="KW-1185">Reference proteome</keyword>
<comment type="subcellular location">
    <subcellularLocation>
        <location evidence="1">Nucleus</location>
    </subcellularLocation>
</comment>
<dbReference type="OrthoDB" id="200660at2759"/>
<dbReference type="RefSeq" id="XP_040626265.1">
    <property type="nucleotide sequence ID" value="XM_040777350.1"/>
</dbReference>
<dbReference type="OMA" id="YPPAYNM"/>
<dbReference type="STRING" id="1858805.M5G6H5"/>
<evidence type="ECO:0000256" key="4">
    <source>
        <dbReference type="ARBA" id="ARBA00023242"/>
    </source>
</evidence>
<dbReference type="EMBL" id="JH795870">
    <property type="protein sequence ID" value="EJT99367.1"/>
    <property type="molecule type" value="Genomic_DNA"/>
</dbReference>
<keyword evidence="2" id="KW-0132">Cell division</keyword>
<evidence type="ECO:0000256" key="3">
    <source>
        <dbReference type="ARBA" id="ARBA00022776"/>
    </source>
</evidence>
<dbReference type="PANTHER" id="PTHR12663:SF0">
    <property type="entry name" value="PRECOCIOUS DISSOCIATION OF SISTERS 5, ISOFORM A"/>
    <property type="match status" value="1"/>
</dbReference>
<dbReference type="AlphaFoldDB" id="M5G6H5"/>
<dbReference type="Gene3D" id="1.25.10.10">
    <property type="entry name" value="Leucine-rich Repeat Variant"/>
    <property type="match status" value="1"/>
</dbReference>
<evidence type="ECO:0000313" key="7">
    <source>
        <dbReference type="Proteomes" id="UP000030653"/>
    </source>
</evidence>
<keyword evidence="5" id="KW-0131">Cell cycle</keyword>
<dbReference type="GO" id="GO:0051301">
    <property type="term" value="P:cell division"/>
    <property type="evidence" value="ECO:0007669"/>
    <property type="project" value="UniProtKB-KW"/>
</dbReference>
<dbReference type="HOGENOM" id="CLU_002562_1_0_1"/>
<gene>
    <name evidence="6" type="ORF">DACRYDRAFT_96151</name>
</gene>
<evidence type="ECO:0000256" key="1">
    <source>
        <dbReference type="ARBA" id="ARBA00004123"/>
    </source>
</evidence>
<dbReference type="GO" id="GO:0007064">
    <property type="term" value="P:mitotic sister chromatid cohesion"/>
    <property type="evidence" value="ECO:0007669"/>
    <property type="project" value="InterPro"/>
</dbReference>
<dbReference type="GO" id="GO:0000785">
    <property type="term" value="C:chromatin"/>
    <property type="evidence" value="ECO:0007669"/>
    <property type="project" value="TreeGrafter"/>
</dbReference>
<protein>
    <recommendedName>
        <fullName evidence="8">Cohesin-associated protein Pds5</fullName>
    </recommendedName>
</protein>
<organism evidence="6 7">
    <name type="scientific">Dacryopinax primogenitus (strain DJM 731)</name>
    <name type="common">Brown rot fungus</name>
    <dbReference type="NCBI Taxonomy" id="1858805"/>
    <lineage>
        <taxon>Eukaryota</taxon>
        <taxon>Fungi</taxon>
        <taxon>Dikarya</taxon>
        <taxon>Basidiomycota</taxon>
        <taxon>Agaricomycotina</taxon>
        <taxon>Dacrymycetes</taxon>
        <taxon>Dacrymycetales</taxon>
        <taxon>Dacrymycetaceae</taxon>
        <taxon>Dacryopinax</taxon>
    </lineage>
</organism>
<keyword evidence="4" id="KW-0539">Nucleus</keyword>
<evidence type="ECO:0000256" key="2">
    <source>
        <dbReference type="ARBA" id="ARBA00022618"/>
    </source>
</evidence>